<dbReference type="SMART" id="SM00015">
    <property type="entry name" value="IQ"/>
    <property type="match status" value="3"/>
</dbReference>
<dbReference type="STRING" id="42514.ENSPNAP00000012119"/>
<gene>
    <name evidence="4" type="primary">LRRIQ1</name>
</gene>
<dbReference type="InterPro" id="IPR032675">
    <property type="entry name" value="LRR_dom_sf"/>
</dbReference>
<dbReference type="InterPro" id="IPR050836">
    <property type="entry name" value="SDS22/Internalin_LRR"/>
</dbReference>
<dbReference type="InterPro" id="IPR001611">
    <property type="entry name" value="Leu-rich_rpt"/>
</dbReference>
<reference evidence="4" key="2">
    <citation type="submission" date="2025-08" db="UniProtKB">
        <authorList>
            <consortium name="Ensembl"/>
        </authorList>
    </citation>
    <scope>IDENTIFICATION</scope>
</reference>
<name>A0A3B4CNH0_PYGNA</name>
<organism evidence="4 5">
    <name type="scientific">Pygocentrus nattereri</name>
    <name type="common">Red-bellied piranha</name>
    <dbReference type="NCBI Taxonomy" id="42514"/>
    <lineage>
        <taxon>Eukaryota</taxon>
        <taxon>Metazoa</taxon>
        <taxon>Chordata</taxon>
        <taxon>Craniata</taxon>
        <taxon>Vertebrata</taxon>
        <taxon>Euteleostomi</taxon>
        <taxon>Actinopterygii</taxon>
        <taxon>Neopterygii</taxon>
        <taxon>Teleostei</taxon>
        <taxon>Ostariophysi</taxon>
        <taxon>Characiformes</taxon>
        <taxon>Characoidei</taxon>
        <taxon>Pygocentrus</taxon>
    </lineage>
</organism>
<dbReference type="OrthoDB" id="266138at2759"/>
<evidence type="ECO:0000313" key="4">
    <source>
        <dbReference type="Ensembl" id="ENSPNAP00000012119.2"/>
    </source>
</evidence>
<feature type="region of interest" description="Disordered" evidence="3">
    <location>
        <begin position="370"/>
        <end position="634"/>
    </location>
</feature>
<dbReference type="SMART" id="SM00369">
    <property type="entry name" value="LRR_TYP"/>
    <property type="match status" value="6"/>
</dbReference>
<dbReference type="SUPFAM" id="SSF52058">
    <property type="entry name" value="L domain-like"/>
    <property type="match status" value="1"/>
</dbReference>
<feature type="compositionally biased region" description="Basic and acidic residues" evidence="3">
    <location>
        <begin position="1663"/>
        <end position="1674"/>
    </location>
</feature>
<dbReference type="InterPro" id="IPR000048">
    <property type="entry name" value="IQ_motif_EF-hand-BS"/>
</dbReference>
<accession>A0A3B4CNH0</accession>
<feature type="compositionally biased region" description="Low complexity" evidence="3">
    <location>
        <begin position="753"/>
        <end position="766"/>
    </location>
</feature>
<evidence type="ECO:0000256" key="2">
    <source>
        <dbReference type="ARBA" id="ARBA00022737"/>
    </source>
</evidence>
<dbReference type="SMART" id="SM00365">
    <property type="entry name" value="LRR_SD22"/>
    <property type="match status" value="5"/>
</dbReference>
<protein>
    <recommendedName>
        <fullName evidence="6">Leucine-rich repeats and IQ motif containing 1</fullName>
    </recommendedName>
</protein>
<evidence type="ECO:0000256" key="3">
    <source>
        <dbReference type="SAM" id="MobiDB-lite"/>
    </source>
</evidence>
<keyword evidence="5" id="KW-1185">Reference proteome</keyword>
<reference evidence="4 5" key="1">
    <citation type="submission" date="2020-10" db="EMBL/GenBank/DDBJ databases">
        <title>Pygocentrus nattereri (red-bellied piranha) genome, fPygNat1, primary haplotype.</title>
        <authorList>
            <person name="Myers G."/>
            <person name="Meyer A."/>
            <person name="Karagic N."/>
            <person name="Pippel M."/>
            <person name="Winkler S."/>
            <person name="Tracey A."/>
            <person name="Wood J."/>
            <person name="Formenti G."/>
            <person name="Howe K."/>
            <person name="Fedrigo O."/>
            <person name="Jarvis E.D."/>
        </authorList>
    </citation>
    <scope>NUCLEOTIDE SEQUENCE [LARGE SCALE GENOMIC DNA]</scope>
</reference>
<feature type="compositionally biased region" description="Basic and acidic residues" evidence="3">
    <location>
        <begin position="258"/>
        <end position="274"/>
    </location>
</feature>
<feature type="compositionally biased region" description="Polar residues" evidence="3">
    <location>
        <begin position="686"/>
        <end position="704"/>
    </location>
</feature>
<dbReference type="OMA" id="KHRYAHE"/>
<keyword evidence="2" id="KW-0677">Repeat</keyword>
<dbReference type="GeneTree" id="ENSGT00940000163898"/>
<dbReference type="Gene3D" id="3.80.10.10">
    <property type="entry name" value="Ribonuclease Inhibitor"/>
    <property type="match status" value="2"/>
</dbReference>
<feature type="compositionally biased region" description="Basic and acidic residues" evidence="3">
    <location>
        <begin position="667"/>
        <end position="679"/>
    </location>
</feature>
<feature type="region of interest" description="Disordered" evidence="3">
    <location>
        <begin position="258"/>
        <end position="280"/>
    </location>
</feature>
<dbReference type="PROSITE" id="PS50096">
    <property type="entry name" value="IQ"/>
    <property type="match status" value="2"/>
</dbReference>
<proteinExistence type="predicted"/>
<dbReference type="GeneID" id="108431108"/>
<dbReference type="InterPro" id="IPR003591">
    <property type="entry name" value="Leu-rich_rpt_typical-subtyp"/>
</dbReference>
<dbReference type="Pfam" id="PF00612">
    <property type="entry name" value="IQ"/>
    <property type="match status" value="3"/>
</dbReference>
<dbReference type="RefSeq" id="XP_017559935.2">
    <property type="nucleotide sequence ID" value="XM_017704446.2"/>
</dbReference>
<evidence type="ECO:0000313" key="5">
    <source>
        <dbReference type="Proteomes" id="UP001501920"/>
    </source>
</evidence>
<feature type="region of interest" description="Disordered" evidence="3">
    <location>
        <begin position="1219"/>
        <end position="1252"/>
    </location>
</feature>
<reference evidence="4" key="3">
    <citation type="submission" date="2025-09" db="UniProtKB">
        <authorList>
            <consortium name="Ensembl"/>
        </authorList>
    </citation>
    <scope>IDENTIFICATION</scope>
</reference>
<evidence type="ECO:0008006" key="6">
    <source>
        <dbReference type="Google" id="ProtNLM"/>
    </source>
</evidence>
<feature type="region of interest" description="Disordered" evidence="3">
    <location>
        <begin position="665"/>
        <end position="710"/>
    </location>
</feature>
<feature type="region of interest" description="Disordered" evidence="3">
    <location>
        <begin position="1644"/>
        <end position="1692"/>
    </location>
</feature>
<dbReference type="PROSITE" id="PS51450">
    <property type="entry name" value="LRR"/>
    <property type="match status" value="6"/>
</dbReference>
<feature type="compositionally biased region" description="Basic residues" evidence="3">
    <location>
        <begin position="1235"/>
        <end position="1245"/>
    </location>
</feature>
<dbReference type="Proteomes" id="UP001501920">
    <property type="component" value="Chromosome 7"/>
</dbReference>
<feature type="region of interest" description="Disordered" evidence="3">
    <location>
        <begin position="302"/>
        <end position="352"/>
    </location>
</feature>
<keyword evidence="1" id="KW-0433">Leucine-rich repeat</keyword>
<feature type="region of interest" description="Disordered" evidence="3">
    <location>
        <begin position="1443"/>
        <end position="1470"/>
    </location>
</feature>
<dbReference type="PANTHER" id="PTHR46652:SF7">
    <property type="entry name" value="LEUCINE-RICH REPEAT AND IQ DOMAIN-CONTAINING PROTEIN 1"/>
    <property type="match status" value="1"/>
</dbReference>
<evidence type="ECO:0000256" key="1">
    <source>
        <dbReference type="ARBA" id="ARBA00022614"/>
    </source>
</evidence>
<feature type="region of interest" description="Disordered" evidence="3">
    <location>
        <begin position="1304"/>
        <end position="1335"/>
    </location>
</feature>
<dbReference type="PANTHER" id="PTHR46652">
    <property type="entry name" value="LEUCINE-RICH REPEAT AND IQ DOMAIN-CONTAINING PROTEIN 1-RELATED"/>
    <property type="match status" value="1"/>
</dbReference>
<feature type="region of interest" description="Disordered" evidence="3">
    <location>
        <begin position="745"/>
        <end position="768"/>
    </location>
</feature>
<dbReference type="Ensembl" id="ENSPNAT00000019289.2">
    <property type="protein sequence ID" value="ENSPNAP00000012119.2"/>
    <property type="gene ID" value="ENSPNAG00000017830.2"/>
</dbReference>
<sequence length="1692" mass="194892">MDSEAIEQAIDEELGKLSLNLSDVSDVDSDGDTETEDNFDAYNEKLENDLPQSVLTYFEASHNRVNTFEQLILEDLDENDSACTDLSHQNRFENLLNELDCNPEEDLTELKERIISEIEEHVAYASDGSCLEDTKPGLHDDVNDETECGVYKETERQLIYEWIELEEKLRKEEEQRLAELEAEKEHHLNSVREEEEKRRRRLEEFEEDLRKIEKTCLCEVSEDLGGDSHTKENIEFELAKQQEVIKKLEEQLEEEKRAYEEAQQEERRKTEERCSGAATKLQAALRGVLVRRWSKNELIKRKEEARRRQEETQERERRREKEERMKREREEERRRVATEEQHQKEELERRRVEYERAKERERHRLERERKLEEQRRREEVTKRMEDERKRKEDEERRKRMEEEQKEEEKRRLEEEERKLKEEKKKKELESKQMQKERKQLEENESKEEEREVIQRNGETDGWKMEETGMRQNERRKGMEEHRMCTESSVDDKNRKTKDGGEKKKEELESKQVQKEKKQLEENESKWEDGKVKKRIEERDGKTVGERRMREDEKGKRMEEERTEEEERKVEEERRKSKDGKSKTLEEKKKKKEQLESRVMKEELRENLAEQQSKEEEGKVIKRNENRDGHKLEVRTREEKMKGVLKDDAEELDDQWCFLKTGSKNTKKNCEKGEKEERSAELVPQPCLSQSVKSPNGISASPKSSSHGHHQICSAVPIDNNIATMAPASHRAQLEVKMHVEKSEMDTRGRQCDTANSNQNSAQNTSSICLPDSTEHKRLSWMMNCTPWSKLSMQNKRKGLTAPSRKRTIRRPSLPILPPLPVDTVLKPGPWSTLRQVTTVTLEDLPGCSLSTLSECTSLQSLTLRRCGLQVLEGLQDCCELRHIDVQENCITYVDLRGLEALEVLLLGRNQLTSIPGLDSAVNLTVLQLSHNIISRISGLGSLKRLHRLSVDHNQLISTRGLSDAFTLLYLDCSYNHLSLVEGLEHCTLLNTLDLRGNSLTELPVLKNHVLLRELYLDDNSISSLHGLDSCWLPLLRCLSVAQNNITQLPLLVDLLSLRALDISHNCLSELRNICLSLQGCTHLQELNLSDNPLQLENNWRSSVLTAKPSLMKLNGILTGTAVEPSVGSTQLWSFQALCQAHQDQLDSILQRQSMEISLAPSMLDAHLLARNHSTELLRLAEEQRYAHEYGDSSVSETAAQEHAASSCLQDVSDGDLTKHESAQLHPGEQETQSQRRAHLTGKVHKSHSEDPAADVPAVCAVGYINPPKKLREEQSGYSRRTIKAARMELKTMAAIVIQRFWRKHRQSGQTGPSEPPAKANGRWSPQQRVKSNEKSLEPLKKDYAATVIQAVWRGYALRRRLARALALTQISEGDEAFEEVDVDEFIYDEEAMESDWIALHSNASLSGLPPYLEQLLLPKPPLLLPELSTPVLPWKPKQAWTGSEVPVASEQSPLTDPDIRTQPSPSTLRHGALSERSEKILEEWGISSGSTALLMLKRAKKMKARNQEQKKLLDPAVHLALFRNHSKQPVPINIRKKRPQPECRDDIKAGRAEVSVENTLSGGPGRLQQHRTYQWLHTQAEQTFRSCDTSTSDRFLPEIDPDILNGGRVQLVAGARHRESPDSAARLWSDATGFSPLAHIRRHSVGHAKKEVPSPKRVISAPSRKERISFRDNPVRLSEGWGGGKKRAKVNK</sequence>